<dbReference type="InterPro" id="IPR052930">
    <property type="entry name" value="TA_antitoxin_MntA"/>
</dbReference>
<dbReference type="Pfam" id="PF18765">
    <property type="entry name" value="Polbeta"/>
    <property type="match status" value="1"/>
</dbReference>
<name>A0ABR8DKU0_9NOSO</name>
<accession>A0ABR8DKU0</accession>
<dbReference type="RefSeq" id="WP_190940650.1">
    <property type="nucleotide sequence ID" value="NZ_JACJSI010000016.1"/>
</dbReference>
<keyword evidence="3" id="KW-1185">Reference proteome</keyword>
<sequence>MQNNTPTIAELQKLSLQLPEKIPYLKMLVLFGSRATGKTNVKSDWDFAVLCDQEQREAYVKDNSFLWFELPMVIGELFKINSDQIDVVELNRCSWLIAHFVARDGIMLFEKYPGEFETFRLTSLKSEAELKKFRQEQHKKIEIELNKWGV</sequence>
<evidence type="ECO:0000259" key="1">
    <source>
        <dbReference type="Pfam" id="PF18765"/>
    </source>
</evidence>
<evidence type="ECO:0000313" key="2">
    <source>
        <dbReference type="EMBL" id="MBD2530086.1"/>
    </source>
</evidence>
<dbReference type="PANTHER" id="PTHR43852:SF3">
    <property type="entry name" value="NUCLEOTIDYLTRANSFERASE"/>
    <property type="match status" value="1"/>
</dbReference>
<dbReference type="InterPro" id="IPR043519">
    <property type="entry name" value="NT_sf"/>
</dbReference>
<dbReference type="CDD" id="cd05403">
    <property type="entry name" value="NT_KNTase_like"/>
    <property type="match status" value="1"/>
</dbReference>
<comment type="caution">
    <text evidence="2">The sequence shown here is derived from an EMBL/GenBank/DDBJ whole genome shotgun (WGS) entry which is preliminary data.</text>
</comment>
<dbReference type="PANTHER" id="PTHR43852">
    <property type="entry name" value="NUCLEOTIDYLTRANSFERASE"/>
    <property type="match status" value="1"/>
</dbReference>
<dbReference type="NCBIfam" id="NF047752">
    <property type="entry name" value="MntA_antitoxin"/>
    <property type="match status" value="1"/>
</dbReference>
<dbReference type="InterPro" id="IPR041633">
    <property type="entry name" value="Polbeta"/>
</dbReference>
<protein>
    <submittedName>
        <fullName evidence="2">Nucleotidyltransferase domain-containing protein</fullName>
    </submittedName>
</protein>
<dbReference type="Gene3D" id="3.30.460.10">
    <property type="entry name" value="Beta Polymerase, domain 2"/>
    <property type="match status" value="1"/>
</dbReference>
<organism evidence="2 3">
    <name type="scientific">Nostoc flagelliforme FACHB-838</name>
    <dbReference type="NCBI Taxonomy" id="2692904"/>
    <lineage>
        <taxon>Bacteria</taxon>
        <taxon>Bacillati</taxon>
        <taxon>Cyanobacteriota</taxon>
        <taxon>Cyanophyceae</taxon>
        <taxon>Nostocales</taxon>
        <taxon>Nostocaceae</taxon>
        <taxon>Nostoc</taxon>
    </lineage>
</organism>
<feature type="domain" description="Polymerase beta nucleotidyltransferase" evidence="1">
    <location>
        <begin position="23"/>
        <end position="111"/>
    </location>
</feature>
<proteinExistence type="predicted"/>
<dbReference type="Proteomes" id="UP000623440">
    <property type="component" value="Unassembled WGS sequence"/>
</dbReference>
<evidence type="ECO:0000313" key="3">
    <source>
        <dbReference type="Proteomes" id="UP000623440"/>
    </source>
</evidence>
<gene>
    <name evidence="2" type="ORF">H6G97_11095</name>
</gene>
<dbReference type="SUPFAM" id="SSF81301">
    <property type="entry name" value="Nucleotidyltransferase"/>
    <property type="match status" value="1"/>
</dbReference>
<dbReference type="EMBL" id="JACJSI010000016">
    <property type="protein sequence ID" value="MBD2530086.1"/>
    <property type="molecule type" value="Genomic_DNA"/>
</dbReference>
<reference evidence="2 3" key="1">
    <citation type="journal article" date="2020" name="ISME J.">
        <title>Comparative genomics reveals insights into cyanobacterial evolution and habitat adaptation.</title>
        <authorList>
            <person name="Chen M.Y."/>
            <person name="Teng W.K."/>
            <person name="Zhao L."/>
            <person name="Hu C.X."/>
            <person name="Zhou Y.K."/>
            <person name="Han B.P."/>
            <person name="Song L.R."/>
            <person name="Shu W.S."/>
        </authorList>
    </citation>
    <scope>NUCLEOTIDE SEQUENCE [LARGE SCALE GENOMIC DNA]</scope>
    <source>
        <strain evidence="2 3">FACHB-838</strain>
    </source>
</reference>